<comment type="caution">
    <text evidence="14">The sequence shown here is derived from an EMBL/GenBank/DDBJ whole genome shotgun (WGS) entry which is preliminary data.</text>
</comment>
<dbReference type="InterPro" id="IPR022346">
    <property type="entry name" value="T2SS_GspH"/>
</dbReference>
<dbReference type="EMBL" id="QPJY01000006">
    <property type="protein sequence ID" value="RCX29875.1"/>
    <property type="molecule type" value="Genomic_DNA"/>
</dbReference>
<dbReference type="AlphaFoldDB" id="A0A369C9S8"/>
<evidence type="ECO:0000256" key="7">
    <source>
        <dbReference type="ARBA" id="ARBA00022989"/>
    </source>
</evidence>
<evidence type="ECO:0000256" key="2">
    <source>
        <dbReference type="ARBA" id="ARBA00021549"/>
    </source>
</evidence>
<protein>
    <recommendedName>
        <fullName evidence="2">Type II secretion system protein H</fullName>
    </recommendedName>
    <alternativeName>
        <fullName evidence="10">General secretion pathway protein H</fullName>
    </alternativeName>
</protein>
<keyword evidence="6 12" id="KW-0812">Transmembrane</keyword>
<name>A0A369C9S8_9GAMM</name>
<evidence type="ECO:0000313" key="15">
    <source>
        <dbReference type="Proteomes" id="UP000252707"/>
    </source>
</evidence>
<reference evidence="14 15" key="1">
    <citation type="submission" date="2018-07" db="EMBL/GenBank/DDBJ databases">
        <title>Genomic Encyclopedia of Type Strains, Phase IV (KMG-IV): sequencing the most valuable type-strain genomes for metagenomic binning, comparative biology and taxonomic classification.</title>
        <authorList>
            <person name="Goeker M."/>
        </authorList>
    </citation>
    <scope>NUCLEOTIDE SEQUENCE [LARGE SCALE GENOMIC DNA]</scope>
    <source>
        <strain evidence="14 15">DSM 26407</strain>
    </source>
</reference>
<dbReference type="GO" id="GO:0005886">
    <property type="term" value="C:plasma membrane"/>
    <property type="evidence" value="ECO:0007669"/>
    <property type="project" value="UniProtKB-SubCell"/>
</dbReference>
<dbReference type="GO" id="GO:0015627">
    <property type="term" value="C:type II protein secretion system complex"/>
    <property type="evidence" value="ECO:0007669"/>
    <property type="project" value="InterPro"/>
</dbReference>
<keyword evidence="5" id="KW-0997">Cell inner membrane</keyword>
<dbReference type="Pfam" id="PF12019">
    <property type="entry name" value="GspH"/>
    <property type="match status" value="1"/>
</dbReference>
<gene>
    <name evidence="14" type="ORF">DFQ59_106107</name>
</gene>
<dbReference type="NCBIfam" id="TIGR02532">
    <property type="entry name" value="IV_pilin_GFxxxE"/>
    <property type="match status" value="1"/>
</dbReference>
<keyword evidence="3" id="KW-1003">Cell membrane</keyword>
<evidence type="ECO:0000256" key="9">
    <source>
        <dbReference type="ARBA" id="ARBA00025772"/>
    </source>
</evidence>
<keyword evidence="7 12" id="KW-1133">Transmembrane helix</keyword>
<organism evidence="14 15">
    <name type="scientific">Thioalbus denitrificans</name>
    <dbReference type="NCBI Taxonomy" id="547122"/>
    <lineage>
        <taxon>Bacteria</taxon>
        <taxon>Pseudomonadati</taxon>
        <taxon>Pseudomonadota</taxon>
        <taxon>Gammaproteobacteria</taxon>
        <taxon>Chromatiales</taxon>
        <taxon>Ectothiorhodospiraceae</taxon>
        <taxon>Thioalbus</taxon>
    </lineage>
</organism>
<dbReference type="Pfam" id="PF07963">
    <property type="entry name" value="N_methyl"/>
    <property type="match status" value="1"/>
</dbReference>
<feature type="region of interest" description="Disordered" evidence="11">
    <location>
        <begin position="164"/>
        <end position="187"/>
    </location>
</feature>
<dbReference type="OrthoDB" id="2313614at2"/>
<evidence type="ECO:0000256" key="11">
    <source>
        <dbReference type="SAM" id="MobiDB-lite"/>
    </source>
</evidence>
<dbReference type="RefSeq" id="WP_114280196.1">
    <property type="nucleotide sequence ID" value="NZ_QPJY01000006.1"/>
</dbReference>
<accession>A0A369C9S8</accession>
<dbReference type="SUPFAM" id="SSF54523">
    <property type="entry name" value="Pili subunits"/>
    <property type="match status" value="1"/>
</dbReference>
<evidence type="ECO:0000256" key="3">
    <source>
        <dbReference type="ARBA" id="ARBA00022475"/>
    </source>
</evidence>
<evidence type="ECO:0000256" key="1">
    <source>
        <dbReference type="ARBA" id="ARBA00004377"/>
    </source>
</evidence>
<comment type="subcellular location">
    <subcellularLocation>
        <location evidence="1">Cell inner membrane</location>
        <topology evidence="1">Single-pass membrane protein</topology>
    </subcellularLocation>
</comment>
<evidence type="ECO:0000256" key="4">
    <source>
        <dbReference type="ARBA" id="ARBA00022481"/>
    </source>
</evidence>
<evidence type="ECO:0000256" key="6">
    <source>
        <dbReference type="ARBA" id="ARBA00022692"/>
    </source>
</evidence>
<sequence>MERQSGFTLQELIITLALGAVLVTVVVPAFSHVASTNRSAAAVNELLTALQLARSTAITRAVPVTLCRGATRCGDAGWSEGWRLFSDVDGDRLLEPGDGDRLIRVGEAPAPDYTLSWRAFGSNDYIQFTPEGRTRGQNGTFRFCPRNGEDRYARGIIVHRTGRARVSRDNDGDTLHEDARGRPLGCS</sequence>
<dbReference type="InterPro" id="IPR012902">
    <property type="entry name" value="N_methyl_site"/>
</dbReference>
<feature type="compositionally biased region" description="Basic and acidic residues" evidence="11">
    <location>
        <begin position="166"/>
        <end position="181"/>
    </location>
</feature>
<dbReference type="Proteomes" id="UP000252707">
    <property type="component" value="Unassembled WGS sequence"/>
</dbReference>
<feature type="transmembrane region" description="Helical" evidence="12">
    <location>
        <begin position="12"/>
        <end position="30"/>
    </location>
</feature>
<dbReference type="InterPro" id="IPR045584">
    <property type="entry name" value="Pilin-like"/>
</dbReference>
<feature type="domain" description="General secretion pathway GspH" evidence="13">
    <location>
        <begin position="42"/>
        <end position="162"/>
    </location>
</feature>
<evidence type="ECO:0000259" key="13">
    <source>
        <dbReference type="Pfam" id="PF12019"/>
    </source>
</evidence>
<keyword evidence="8 12" id="KW-0472">Membrane</keyword>
<evidence type="ECO:0000256" key="5">
    <source>
        <dbReference type="ARBA" id="ARBA00022519"/>
    </source>
</evidence>
<proteinExistence type="inferred from homology"/>
<evidence type="ECO:0000256" key="10">
    <source>
        <dbReference type="ARBA" id="ARBA00030775"/>
    </source>
</evidence>
<evidence type="ECO:0000256" key="12">
    <source>
        <dbReference type="SAM" id="Phobius"/>
    </source>
</evidence>
<comment type="similarity">
    <text evidence="9">Belongs to the GSP H family.</text>
</comment>
<keyword evidence="15" id="KW-1185">Reference proteome</keyword>
<keyword evidence="4" id="KW-0488">Methylation</keyword>
<evidence type="ECO:0000256" key="8">
    <source>
        <dbReference type="ARBA" id="ARBA00023136"/>
    </source>
</evidence>
<dbReference type="GO" id="GO:0015628">
    <property type="term" value="P:protein secretion by the type II secretion system"/>
    <property type="evidence" value="ECO:0007669"/>
    <property type="project" value="InterPro"/>
</dbReference>
<dbReference type="Gene3D" id="3.55.40.10">
    <property type="entry name" value="minor pseudopilin epsh domain"/>
    <property type="match status" value="1"/>
</dbReference>
<evidence type="ECO:0000313" key="14">
    <source>
        <dbReference type="EMBL" id="RCX29875.1"/>
    </source>
</evidence>